<feature type="transmembrane region" description="Helical" evidence="6">
    <location>
        <begin position="74"/>
        <end position="95"/>
    </location>
</feature>
<feature type="transmembrane region" description="Helical" evidence="6">
    <location>
        <begin position="199"/>
        <end position="219"/>
    </location>
</feature>
<dbReference type="eggNOG" id="ENOG502QU8E">
    <property type="taxonomic scope" value="Eukaryota"/>
</dbReference>
<dbReference type="InterPro" id="IPR023041">
    <property type="entry name" value="Glucose_rcpt_Git3-like_N"/>
</dbReference>
<dbReference type="InterPro" id="IPR022596">
    <property type="entry name" value="GPR1/2/3_C"/>
</dbReference>
<dbReference type="Pfam" id="PF11710">
    <property type="entry name" value="Git3"/>
    <property type="match status" value="1"/>
</dbReference>
<organism evidence="9 10">
    <name type="scientific">Wickerhamomyces ciferrii (strain ATCC 14091 / BCRC 22168 / CBS 111 / JCM 3599 / NBRC 0793 / NRRL Y-1031 F-60-10)</name>
    <name type="common">Yeast</name>
    <name type="synonym">Pichia ciferrii</name>
    <dbReference type="NCBI Taxonomy" id="1206466"/>
    <lineage>
        <taxon>Eukaryota</taxon>
        <taxon>Fungi</taxon>
        <taxon>Dikarya</taxon>
        <taxon>Ascomycota</taxon>
        <taxon>Saccharomycotina</taxon>
        <taxon>Saccharomycetes</taxon>
        <taxon>Phaffomycetales</taxon>
        <taxon>Wickerhamomycetaceae</taxon>
        <taxon>Wickerhamomyces</taxon>
    </lineage>
</organism>
<name>K0KSV2_WICCF</name>
<gene>
    <name evidence="9" type="ORF">BN7_3977</name>
</gene>
<reference evidence="9 10" key="1">
    <citation type="journal article" date="2012" name="Eukaryot. Cell">
        <title>Draft genome sequence of Wickerhamomyces ciferrii NRRL Y-1031 F-60-10.</title>
        <authorList>
            <person name="Schneider J."/>
            <person name="Andrea H."/>
            <person name="Blom J."/>
            <person name="Jaenicke S."/>
            <person name="Ruckert C."/>
            <person name="Schorsch C."/>
            <person name="Szczepanowski R."/>
            <person name="Farwick M."/>
            <person name="Goesmann A."/>
            <person name="Puhler A."/>
            <person name="Schaffer S."/>
            <person name="Tauch A."/>
            <person name="Kohler T."/>
            <person name="Brinkrolf K."/>
        </authorList>
    </citation>
    <scope>NUCLEOTIDE SEQUENCE [LARGE SCALE GENOMIC DNA]</scope>
    <source>
        <strain evidence="10">ATCC 14091 / BCRC 22168 / CBS 111 / JCM 3599 / NBRC 0793 / NRRL Y-1031 F-60-10</strain>
    </source>
</reference>
<evidence type="ECO:0000256" key="3">
    <source>
        <dbReference type="ARBA" id="ARBA00022989"/>
    </source>
</evidence>
<keyword evidence="3 6" id="KW-1133">Transmembrane helix</keyword>
<proteinExistence type="predicted"/>
<dbReference type="InParanoid" id="K0KSV2"/>
<dbReference type="EMBL" id="CAIF01000125">
    <property type="protein sequence ID" value="CCH44413.1"/>
    <property type="molecule type" value="Genomic_DNA"/>
</dbReference>
<dbReference type="GO" id="GO:0007189">
    <property type="term" value="P:adenylate cyclase-activating G protein-coupled receptor signaling pathway"/>
    <property type="evidence" value="ECO:0007669"/>
    <property type="project" value="TreeGrafter"/>
</dbReference>
<feature type="region of interest" description="Disordered" evidence="5">
    <location>
        <begin position="422"/>
        <end position="447"/>
    </location>
</feature>
<feature type="transmembrane region" description="Helical" evidence="6">
    <location>
        <begin position="37"/>
        <end position="62"/>
    </location>
</feature>
<feature type="compositionally biased region" description="Basic and acidic residues" evidence="5">
    <location>
        <begin position="423"/>
        <end position="435"/>
    </location>
</feature>
<feature type="transmembrane region" description="Helical" evidence="6">
    <location>
        <begin position="297"/>
        <end position="320"/>
    </location>
</feature>
<feature type="transmembrane region" description="Helical" evidence="6">
    <location>
        <begin position="115"/>
        <end position="140"/>
    </location>
</feature>
<evidence type="ECO:0000313" key="9">
    <source>
        <dbReference type="EMBL" id="CCH44413.1"/>
    </source>
</evidence>
<feature type="domain" description="G protein-coupled receptor GPR1/2/3 C-terminal" evidence="8">
    <location>
        <begin position="257"/>
        <end position="325"/>
    </location>
</feature>
<feature type="domain" description="Glucose receptor Git3-like N-terminal" evidence="7">
    <location>
        <begin position="37"/>
        <end position="225"/>
    </location>
</feature>
<evidence type="ECO:0000256" key="5">
    <source>
        <dbReference type="SAM" id="MobiDB-lite"/>
    </source>
</evidence>
<dbReference type="Gene3D" id="1.20.1070.10">
    <property type="entry name" value="Rhodopsin 7-helix transmembrane proteins"/>
    <property type="match status" value="1"/>
</dbReference>
<evidence type="ECO:0000256" key="2">
    <source>
        <dbReference type="ARBA" id="ARBA00022692"/>
    </source>
</evidence>
<keyword evidence="2 6" id="KW-0812">Transmembrane</keyword>
<protein>
    <submittedName>
        <fullName evidence="9">Latrophilin-3</fullName>
    </submittedName>
</protein>
<evidence type="ECO:0000259" key="8">
    <source>
        <dbReference type="Pfam" id="PF11970"/>
    </source>
</evidence>
<dbReference type="HOGENOM" id="CLU_019464_1_0_1"/>
<dbReference type="GO" id="GO:0004930">
    <property type="term" value="F:G protein-coupled receptor activity"/>
    <property type="evidence" value="ECO:0007669"/>
    <property type="project" value="TreeGrafter"/>
</dbReference>
<sequence>MTILDNIHIAATQAYKEKHKAGMRYSPETFSHYQLDVLRVICIVSSSISILSCFCTFYTYGAIHPKRKKFRHQLIFFLIIFDFLKALSILLYPILSMVRKTTQIGPKTINFLGFFTALSIEGGDLAILSFAVHTLLLIFYPQRTGGLYFIRYYVYVFSVLGPTILACLAFINEVGYVELDIWCYMPERPTWYRMVLSWAPRYAIMLAILIIYSTIYFYIMKQLKSLEDQQRTMNNSNATEFNLQTGFQLDNEEKLKTRYKIIARQTKFIFLYPLAYFILWILPLVGNSLRLDLKSNYGLSVLISFMQPFNGTIDTLVYLYREKPWTLTYSNTPKSPFASEEHISKWRTYLSWLPLYKIPSEESRRNQTFDENLQKNINMVNALNPEEFLRKDSIIDDLEKHQGGENSSNSTATNINLRSMDFNNHDYSEHDHDHSNIQSNNSESDDEIDMLDFLNKGPQ</sequence>
<dbReference type="GO" id="GO:0005886">
    <property type="term" value="C:plasma membrane"/>
    <property type="evidence" value="ECO:0007669"/>
    <property type="project" value="TreeGrafter"/>
</dbReference>
<dbReference type="PANTHER" id="PTHR23112">
    <property type="entry name" value="G PROTEIN-COUPLED RECEPTOR 157-RELATED"/>
    <property type="match status" value="1"/>
</dbReference>
<comment type="subcellular location">
    <subcellularLocation>
        <location evidence="1">Membrane</location>
        <topology evidence="1">Multi-pass membrane protein</topology>
    </subcellularLocation>
</comment>
<evidence type="ECO:0000256" key="1">
    <source>
        <dbReference type="ARBA" id="ARBA00004141"/>
    </source>
</evidence>
<evidence type="ECO:0000313" key="10">
    <source>
        <dbReference type="Proteomes" id="UP000009328"/>
    </source>
</evidence>
<accession>K0KSV2</accession>
<dbReference type="Proteomes" id="UP000009328">
    <property type="component" value="Unassembled WGS sequence"/>
</dbReference>
<dbReference type="SUPFAM" id="SSF81321">
    <property type="entry name" value="Family A G protein-coupled receptor-like"/>
    <property type="match status" value="1"/>
</dbReference>
<feature type="transmembrane region" description="Helical" evidence="6">
    <location>
        <begin position="268"/>
        <end position="285"/>
    </location>
</feature>
<comment type="caution">
    <text evidence="9">The sequence shown here is derived from an EMBL/GenBank/DDBJ whole genome shotgun (WGS) entry which is preliminary data.</text>
</comment>
<evidence type="ECO:0000259" key="7">
    <source>
        <dbReference type="Pfam" id="PF11710"/>
    </source>
</evidence>
<evidence type="ECO:0000256" key="4">
    <source>
        <dbReference type="ARBA" id="ARBA00023136"/>
    </source>
</evidence>
<dbReference type="STRING" id="1206466.K0KSV2"/>
<dbReference type="AlphaFoldDB" id="K0KSV2"/>
<evidence type="ECO:0000256" key="6">
    <source>
        <dbReference type="SAM" id="Phobius"/>
    </source>
</evidence>
<keyword evidence="10" id="KW-1185">Reference proteome</keyword>
<dbReference type="Pfam" id="PF11970">
    <property type="entry name" value="GPR_Gpa2_C"/>
    <property type="match status" value="1"/>
</dbReference>
<feature type="transmembrane region" description="Helical" evidence="6">
    <location>
        <begin position="152"/>
        <end position="171"/>
    </location>
</feature>
<keyword evidence="4 6" id="KW-0472">Membrane</keyword>
<dbReference type="PANTHER" id="PTHR23112:SF37">
    <property type="entry name" value="G PROTEIN-COUPLED RECEPTOR GPR1"/>
    <property type="match status" value="1"/>
</dbReference>